<gene>
    <name evidence="8" type="primary">KAFR0E04150</name>
    <name evidence="8" type="ORF">KAFR_0E04150</name>
</gene>
<dbReference type="Proteomes" id="UP000005220">
    <property type="component" value="Chromosome 5"/>
</dbReference>
<evidence type="ECO:0000313" key="9">
    <source>
        <dbReference type="Proteomes" id="UP000005220"/>
    </source>
</evidence>
<dbReference type="InterPro" id="IPR038340">
    <property type="entry name" value="MRP-L47_sf"/>
</dbReference>
<reference evidence="8 9" key="1">
    <citation type="journal article" date="2011" name="Proc. Natl. Acad. Sci. U.S.A.">
        <title>Evolutionary erosion of yeast sex chromosomes by mating-type switching accidents.</title>
        <authorList>
            <person name="Gordon J.L."/>
            <person name="Armisen D."/>
            <person name="Proux-Wera E."/>
            <person name="Oheigeartaigh S.S."/>
            <person name="Byrne K.P."/>
            <person name="Wolfe K.H."/>
        </authorList>
    </citation>
    <scope>NUCLEOTIDE SEQUENCE [LARGE SCALE GENOMIC DNA]</scope>
    <source>
        <strain evidence="9">ATCC 22294 / BCRC 22015 / CBS 2517 / CECT 1963 / NBRC 1671 / NRRL Y-8276</strain>
    </source>
</reference>
<dbReference type="PANTHER" id="PTHR21183:SF18">
    <property type="entry name" value="LARGE RIBOSOMAL SUBUNIT PROTEIN UL29M"/>
    <property type="match status" value="1"/>
</dbReference>
<dbReference type="STRING" id="1071382.H2AW16"/>
<dbReference type="Gene3D" id="6.10.330.20">
    <property type="match status" value="1"/>
</dbReference>
<protein>
    <recommendedName>
        <fullName evidence="6">Large ribosomal subunit protein uL29m</fullName>
    </recommendedName>
    <alternativeName>
        <fullName evidence="7">54S ribosomal protein L4, mitochondrial</fullName>
    </alternativeName>
</protein>
<dbReference type="FunCoup" id="H2AW16">
    <property type="interactions" value="280"/>
</dbReference>
<dbReference type="GO" id="GO:1902775">
    <property type="term" value="P:mitochondrial large ribosomal subunit assembly"/>
    <property type="evidence" value="ECO:0007669"/>
    <property type="project" value="EnsemblFungi"/>
</dbReference>
<dbReference type="Gene3D" id="6.10.140.1190">
    <property type="match status" value="1"/>
</dbReference>
<keyword evidence="3" id="KW-0689">Ribosomal protein</keyword>
<keyword evidence="9" id="KW-1185">Reference proteome</keyword>
<dbReference type="GO" id="GO:0005762">
    <property type="term" value="C:mitochondrial large ribosomal subunit"/>
    <property type="evidence" value="ECO:0007669"/>
    <property type="project" value="EnsemblFungi"/>
</dbReference>
<accession>H2AW16</accession>
<evidence type="ECO:0000313" key="8">
    <source>
        <dbReference type="EMBL" id="CCF58566.1"/>
    </source>
</evidence>
<comment type="subcellular location">
    <subcellularLocation>
        <location evidence="1">Mitochondrion</location>
    </subcellularLocation>
</comment>
<dbReference type="eggNOG" id="KOG3331">
    <property type="taxonomic scope" value="Eukaryota"/>
</dbReference>
<evidence type="ECO:0000256" key="3">
    <source>
        <dbReference type="ARBA" id="ARBA00022980"/>
    </source>
</evidence>
<dbReference type="EMBL" id="HE650825">
    <property type="protein sequence ID" value="CCF58566.1"/>
    <property type="molecule type" value="Genomic_DNA"/>
</dbReference>
<keyword evidence="4" id="KW-0496">Mitochondrion</keyword>
<dbReference type="GeneID" id="13883382"/>
<dbReference type="PANTHER" id="PTHR21183">
    <property type="entry name" value="RIBOSOMAL PROTEIN L47, MITOCHONDRIAL-RELATED"/>
    <property type="match status" value="1"/>
</dbReference>
<dbReference type="Pfam" id="PF06984">
    <property type="entry name" value="MRP-L47"/>
    <property type="match status" value="1"/>
</dbReference>
<name>H2AW16_KAZAF</name>
<evidence type="ECO:0000256" key="7">
    <source>
        <dbReference type="ARBA" id="ARBA00035399"/>
    </source>
</evidence>
<dbReference type="KEGG" id="kaf:KAFR_0E04150"/>
<evidence type="ECO:0000256" key="6">
    <source>
        <dbReference type="ARBA" id="ARBA00035289"/>
    </source>
</evidence>
<dbReference type="InterPro" id="IPR010729">
    <property type="entry name" value="Ribosomal_uL29_mit"/>
</dbReference>
<keyword evidence="5" id="KW-0687">Ribonucleoprotein</keyword>
<dbReference type="AlphaFoldDB" id="H2AW16"/>
<evidence type="ECO:0000256" key="1">
    <source>
        <dbReference type="ARBA" id="ARBA00004173"/>
    </source>
</evidence>
<comment type="similarity">
    <text evidence="2">Belongs to the universal ribosomal protein uL29 family.</text>
</comment>
<organism evidence="8 9">
    <name type="scientific">Kazachstania africana (strain ATCC 22294 / BCRC 22015 / CBS 2517 / CECT 1963 / NBRC 1671 / NRRL Y-8276)</name>
    <name type="common">Yeast</name>
    <name type="synonym">Kluyveromyces africanus</name>
    <dbReference type="NCBI Taxonomy" id="1071382"/>
    <lineage>
        <taxon>Eukaryota</taxon>
        <taxon>Fungi</taxon>
        <taxon>Dikarya</taxon>
        <taxon>Ascomycota</taxon>
        <taxon>Saccharomycotina</taxon>
        <taxon>Saccharomycetes</taxon>
        <taxon>Saccharomycetales</taxon>
        <taxon>Saccharomycetaceae</taxon>
        <taxon>Kazachstania</taxon>
    </lineage>
</organism>
<dbReference type="GO" id="GO:0003735">
    <property type="term" value="F:structural constituent of ribosome"/>
    <property type="evidence" value="ECO:0007669"/>
    <property type="project" value="EnsemblFungi"/>
</dbReference>
<evidence type="ECO:0000256" key="4">
    <source>
        <dbReference type="ARBA" id="ARBA00023128"/>
    </source>
</evidence>
<dbReference type="RefSeq" id="XP_003957701.1">
    <property type="nucleotide sequence ID" value="XM_003957652.1"/>
</dbReference>
<dbReference type="HOGENOM" id="CLU_872105_0_0_1"/>
<dbReference type="InParanoid" id="H2AW16"/>
<dbReference type="OrthoDB" id="270763at2759"/>
<proteinExistence type="inferred from homology"/>
<dbReference type="GO" id="GO:0032543">
    <property type="term" value="P:mitochondrial translation"/>
    <property type="evidence" value="ECO:0007669"/>
    <property type="project" value="EnsemblFungi"/>
</dbReference>
<sequence>MLGRRGFSSYRAAMARTRFTKPKPAPPKRKNVRLPTQMTHHSNNLRITSPIPPATNNLQCPDDHPLWEFFSDRKFIREEAALDSNARSWTVQELRRKSFNDLHSLWYSCLKERNRLAREIHLLRSSLGSNTDVFDSINEKVRTTMWRIRHVLSERDHAFQIANKEFGNETKEFIVEFEKEFLGADKDDTIIWDQLSRFQFAIFGISEIIEDNVVDSKFIQGLKFIASLKLKKFSQSNGEIEEYAKKLGEIREVSEAFVLFTAENDPESMLEACKIVTDLRETGNSVTKNDEIEVVSNYLNELIKSQEEISE</sequence>
<evidence type="ECO:0000256" key="5">
    <source>
        <dbReference type="ARBA" id="ARBA00023274"/>
    </source>
</evidence>
<evidence type="ECO:0000256" key="2">
    <source>
        <dbReference type="ARBA" id="ARBA00009254"/>
    </source>
</evidence>